<feature type="domain" description="BTB" evidence="1">
    <location>
        <begin position="201"/>
        <end position="304"/>
    </location>
</feature>
<dbReference type="WBParaSite" id="Gr19_v10_g6789.t1">
    <property type="protein sequence ID" value="Gr19_v10_g6789.t1"/>
    <property type="gene ID" value="Gr19_v10_g6789"/>
</dbReference>
<proteinExistence type="predicted"/>
<evidence type="ECO:0000313" key="3">
    <source>
        <dbReference type="WBParaSite" id="Gr19_v10_g6789.t1"/>
    </source>
</evidence>
<dbReference type="CDD" id="cd18186">
    <property type="entry name" value="BTB_POZ_ZBTB_KLHL-like"/>
    <property type="match status" value="1"/>
</dbReference>
<dbReference type="InterPro" id="IPR011333">
    <property type="entry name" value="SKP1/BTB/POZ_sf"/>
</dbReference>
<accession>A0A914I5F5</accession>
<dbReference type="PANTHER" id="PTHR22744:SF14">
    <property type="entry name" value="BTB DOMAIN-CONTAINING PROTEIN-RELATED"/>
    <property type="match status" value="1"/>
</dbReference>
<evidence type="ECO:0000259" key="1">
    <source>
        <dbReference type="SMART" id="SM00225"/>
    </source>
</evidence>
<dbReference type="AlphaFoldDB" id="A0A914I5F5"/>
<dbReference type="InterPro" id="IPR000210">
    <property type="entry name" value="BTB/POZ_dom"/>
</dbReference>
<dbReference type="Gene3D" id="3.30.710.10">
    <property type="entry name" value="Potassium Channel Kv1.1, Chain A"/>
    <property type="match status" value="1"/>
</dbReference>
<name>A0A914I5F5_GLORO</name>
<keyword evidence="2" id="KW-1185">Reference proteome</keyword>
<organism evidence="2 3">
    <name type="scientific">Globodera rostochiensis</name>
    <name type="common">Golden nematode worm</name>
    <name type="synonym">Heterodera rostochiensis</name>
    <dbReference type="NCBI Taxonomy" id="31243"/>
    <lineage>
        <taxon>Eukaryota</taxon>
        <taxon>Metazoa</taxon>
        <taxon>Ecdysozoa</taxon>
        <taxon>Nematoda</taxon>
        <taxon>Chromadorea</taxon>
        <taxon>Rhabditida</taxon>
        <taxon>Tylenchina</taxon>
        <taxon>Tylenchomorpha</taxon>
        <taxon>Tylenchoidea</taxon>
        <taxon>Heteroderidae</taxon>
        <taxon>Heteroderinae</taxon>
        <taxon>Globodera</taxon>
    </lineage>
</organism>
<sequence length="468" mass="53652">MTTFHPLDIVPTAISPTKYIMQKCRNLCGLKCLLIGRPKLGRDLSNSGSEAKGKSSSVGRGRIFDRIFSDIMANIYDEFIILDEKLIPEFAFETSRSTEFNAQFSDRIAFAELEFTVLSSLMRRLKITGIASQHSADASEPLAQIVLWKWGEGTQKIEKTITLNRGKTVEIDCYSSSVVIRILKKRELIENPCPPLSLLEDDLTVHIGDRQVTVSASWLMGVSPVIEGMLSVEMKEKQQQSLNLDGHDITMEQFIQFLEYISRNALRCRIVPNPTNVLVLLKLADYFQIDWLKERCEAHLINCVEIPLIERFLLIERYRLNILKNFFLRCLNIDKLRAFIKANHEQLLSSISKDFWVQLTVRLSKVPEFVRWQRVVLMHKVEDGLRELGQVLSHRRLLVLFKTLPPAWSEIGHQIRQPNPAELLTPEASLMNFERSQSTVWTPNSTTEPGIRLAKTRSATEFLTKPKD</sequence>
<reference evidence="3" key="1">
    <citation type="submission" date="2022-11" db="UniProtKB">
        <authorList>
            <consortium name="WormBaseParasite"/>
        </authorList>
    </citation>
    <scope>IDENTIFICATION</scope>
</reference>
<dbReference type="SUPFAM" id="SSF54695">
    <property type="entry name" value="POZ domain"/>
    <property type="match status" value="1"/>
</dbReference>
<protein>
    <submittedName>
        <fullName evidence="3">BTB domain-containing protein</fullName>
    </submittedName>
</protein>
<dbReference type="Proteomes" id="UP000887572">
    <property type="component" value="Unplaced"/>
</dbReference>
<dbReference type="Pfam" id="PF00651">
    <property type="entry name" value="BTB"/>
    <property type="match status" value="1"/>
</dbReference>
<dbReference type="SMART" id="SM00225">
    <property type="entry name" value="BTB"/>
    <property type="match status" value="1"/>
</dbReference>
<dbReference type="PANTHER" id="PTHR22744">
    <property type="entry name" value="HELIX LOOP HELIX PROTEIN 21-RELATED"/>
    <property type="match status" value="1"/>
</dbReference>
<evidence type="ECO:0000313" key="2">
    <source>
        <dbReference type="Proteomes" id="UP000887572"/>
    </source>
</evidence>